<dbReference type="EMBL" id="DSVL01000314">
    <property type="protein sequence ID" value="HFH29870.1"/>
    <property type="molecule type" value="Genomic_DNA"/>
</dbReference>
<reference evidence="3" key="1">
    <citation type="journal article" date="2020" name="mSystems">
        <title>Genome- and Community-Level Interaction Insights into Carbon Utilization and Element Cycling Functions of Hydrothermarchaeota in Hydrothermal Sediment.</title>
        <authorList>
            <person name="Zhou Z."/>
            <person name="Liu Y."/>
            <person name="Xu W."/>
            <person name="Pan J."/>
            <person name="Luo Z.H."/>
            <person name="Li M."/>
        </authorList>
    </citation>
    <scope>NUCLEOTIDE SEQUENCE [LARGE SCALE GENOMIC DNA]</scope>
    <source>
        <strain evidence="3">SpSt-503</strain>
    </source>
</reference>
<name>A0A7C3EDG4_9SPIR</name>
<dbReference type="AlphaFoldDB" id="A0A7C3EDG4"/>
<sequence length="313" mass="34460">MKGLRFINLMLILLPALVFGETQGKGGTSASSEILSAVQVPPQVFVGDRARLVLTMVPKASVGNQSIIIDVVDKLPQSKALHISRLELDPHGKNPRIFVDFIPFEPGRISVPPVEIGPYLVSKQAVEVASVLESGPTGMETAPLEEPLLVPGTRLLLYGTIFIAVLLVALVFAALFWGSAWYRLLQTWFQKRRVRQNLTQRLLRLEQDISQGHGPSSLDVGALLYLLRTYMELVSGFPCLAKTGQELTVEAGASPFPELVLQMGSLVTFSDALRFRGRMATMAELNQLCTDCRRLILLIEQAGKRGARHETEF</sequence>
<organism evidence="3">
    <name type="scientific">Gracilinema caldarium</name>
    <dbReference type="NCBI Taxonomy" id="215591"/>
    <lineage>
        <taxon>Bacteria</taxon>
        <taxon>Pseudomonadati</taxon>
        <taxon>Spirochaetota</taxon>
        <taxon>Spirochaetia</taxon>
        <taxon>Spirochaetales</taxon>
        <taxon>Breznakiellaceae</taxon>
        <taxon>Gracilinema</taxon>
    </lineage>
</organism>
<accession>A0A7C3EDG4</accession>
<feature type="chain" id="PRO_5028274026" evidence="2">
    <location>
        <begin position="21"/>
        <end position="313"/>
    </location>
</feature>
<gene>
    <name evidence="3" type="ORF">ENS59_10230</name>
</gene>
<keyword evidence="1" id="KW-1133">Transmembrane helix</keyword>
<protein>
    <submittedName>
        <fullName evidence="3">Uncharacterized protein</fullName>
    </submittedName>
</protein>
<comment type="caution">
    <text evidence="3">The sequence shown here is derived from an EMBL/GenBank/DDBJ whole genome shotgun (WGS) entry which is preliminary data.</text>
</comment>
<evidence type="ECO:0000313" key="3">
    <source>
        <dbReference type="EMBL" id="HFH29870.1"/>
    </source>
</evidence>
<evidence type="ECO:0000256" key="2">
    <source>
        <dbReference type="SAM" id="SignalP"/>
    </source>
</evidence>
<keyword evidence="1" id="KW-0472">Membrane</keyword>
<keyword evidence="1" id="KW-0812">Transmembrane</keyword>
<feature type="transmembrane region" description="Helical" evidence="1">
    <location>
        <begin position="155"/>
        <end position="185"/>
    </location>
</feature>
<feature type="signal peptide" evidence="2">
    <location>
        <begin position="1"/>
        <end position="20"/>
    </location>
</feature>
<evidence type="ECO:0000256" key="1">
    <source>
        <dbReference type="SAM" id="Phobius"/>
    </source>
</evidence>
<keyword evidence="2" id="KW-0732">Signal</keyword>
<proteinExistence type="predicted"/>